<evidence type="ECO:0000313" key="3">
    <source>
        <dbReference type="Ensembl" id="ENSPMRP00000033922.1"/>
    </source>
</evidence>
<reference evidence="3" key="3">
    <citation type="submission" date="2025-09" db="UniProtKB">
        <authorList>
            <consortium name="Ensembl"/>
        </authorList>
    </citation>
    <scope>IDENTIFICATION</scope>
</reference>
<evidence type="ECO:0000313" key="4">
    <source>
        <dbReference type="Proteomes" id="UP000472272"/>
    </source>
</evidence>
<dbReference type="OMA" id="ERTVHGQ"/>
<reference evidence="3" key="2">
    <citation type="submission" date="2025-08" db="UniProtKB">
        <authorList>
            <consortium name="Ensembl"/>
        </authorList>
    </citation>
    <scope>IDENTIFICATION</scope>
</reference>
<dbReference type="GeneTree" id="ENSGT00390000007212"/>
<reference evidence="3 4" key="1">
    <citation type="journal article" date="2019" name="Proc. Natl. Acad. Sci. U.S.A.">
        <title>Regulatory changes in pterin and carotenoid genes underlie balanced color polymorphisms in the wall lizard.</title>
        <authorList>
            <person name="Andrade P."/>
            <person name="Pinho C."/>
            <person name="Perez I de Lanuza G."/>
            <person name="Afonso S."/>
            <person name="Brejcha J."/>
            <person name="Rubin C.J."/>
            <person name="Wallerman O."/>
            <person name="Pereira P."/>
            <person name="Sabatino S.J."/>
            <person name="Bellati A."/>
            <person name="Pellitteri-Rosa D."/>
            <person name="Bosakova Z."/>
            <person name="Bunikis I."/>
            <person name="Carretero M.A."/>
            <person name="Feiner N."/>
            <person name="Marsik P."/>
            <person name="Pauperio F."/>
            <person name="Salvi D."/>
            <person name="Soler L."/>
            <person name="While G.M."/>
            <person name="Uller T."/>
            <person name="Font E."/>
            <person name="Andersson L."/>
            <person name="Carneiro M."/>
        </authorList>
    </citation>
    <scope>NUCLEOTIDE SEQUENCE</scope>
</reference>
<dbReference type="Ensembl" id="ENSPMRT00000035982.1">
    <property type="protein sequence ID" value="ENSPMRP00000033922.1"/>
    <property type="gene ID" value="ENSPMRG00000022002.1"/>
</dbReference>
<dbReference type="KEGG" id="pmua:114588715"/>
<proteinExistence type="predicted"/>
<accession>A0A670KGR7</accession>
<keyword evidence="4" id="KW-1185">Reference proteome</keyword>
<evidence type="ECO:0000256" key="2">
    <source>
        <dbReference type="SAM" id="MobiDB-lite"/>
    </source>
</evidence>
<dbReference type="Proteomes" id="UP000472272">
    <property type="component" value="Chromosome 18"/>
</dbReference>
<feature type="region of interest" description="Disordered" evidence="2">
    <location>
        <begin position="128"/>
        <end position="175"/>
    </location>
</feature>
<organism evidence="3 4">
    <name type="scientific">Podarcis muralis</name>
    <name type="common">Wall lizard</name>
    <name type="synonym">Lacerta muralis</name>
    <dbReference type="NCBI Taxonomy" id="64176"/>
    <lineage>
        <taxon>Eukaryota</taxon>
        <taxon>Metazoa</taxon>
        <taxon>Chordata</taxon>
        <taxon>Craniata</taxon>
        <taxon>Vertebrata</taxon>
        <taxon>Euteleostomi</taxon>
        <taxon>Lepidosauria</taxon>
        <taxon>Squamata</taxon>
        <taxon>Bifurcata</taxon>
        <taxon>Unidentata</taxon>
        <taxon>Episquamata</taxon>
        <taxon>Laterata</taxon>
        <taxon>Lacertibaenia</taxon>
        <taxon>Lacertidae</taxon>
        <taxon>Podarcis</taxon>
    </lineage>
</organism>
<evidence type="ECO:0000256" key="1">
    <source>
        <dbReference type="SAM" id="Coils"/>
    </source>
</evidence>
<feature type="coiled-coil region" evidence="1">
    <location>
        <begin position="13"/>
        <end position="90"/>
    </location>
</feature>
<dbReference type="AlphaFoldDB" id="A0A670KGR7"/>
<protein>
    <submittedName>
        <fullName evidence="3">Vimentin type intermediate filament associated coiled-coil protein</fullName>
    </submittedName>
</protein>
<dbReference type="OrthoDB" id="6413631at2759"/>
<gene>
    <name evidence="3" type="primary">VMAC</name>
</gene>
<keyword evidence="1" id="KW-0175">Coiled coil</keyword>
<dbReference type="RefSeq" id="XP_028569988.1">
    <property type="nucleotide sequence ID" value="XM_028714155.1"/>
</dbReference>
<sequence length="175" mass="18990">MAASCSPPTPVQIREANAHLAALHGRVAELEARLAAAEETVRGQAGSLIRKDAETRRALEEVGRQKGREIAALEEQLRSSEERVQELLGLIREKDGLILRLRHRSRLLGEICRCRPVLDTLLAQMSEGERLGPDSGDDSPDGLLPDSNCVPDGARDFSLGSDPQDSDMALFGTTV</sequence>
<name>A0A670KGR7_PODMU</name>
<dbReference type="GeneID" id="114588715"/>
<dbReference type="CTD" id="400673"/>